<comment type="caution">
    <text evidence="1">The sequence shown here is derived from an EMBL/GenBank/DDBJ whole genome shotgun (WGS) entry which is preliminary data.</text>
</comment>
<organism evidence="1 2">
    <name type="scientific">Dryococelus australis</name>
    <dbReference type="NCBI Taxonomy" id="614101"/>
    <lineage>
        <taxon>Eukaryota</taxon>
        <taxon>Metazoa</taxon>
        <taxon>Ecdysozoa</taxon>
        <taxon>Arthropoda</taxon>
        <taxon>Hexapoda</taxon>
        <taxon>Insecta</taxon>
        <taxon>Pterygota</taxon>
        <taxon>Neoptera</taxon>
        <taxon>Polyneoptera</taxon>
        <taxon>Phasmatodea</taxon>
        <taxon>Verophasmatodea</taxon>
        <taxon>Anareolatae</taxon>
        <taxon>Phasmatidae</taxon>
        <taxon>Eurycanthinae</taxon>
        <taxon>Dryococelus</taxon>
    </lineage>
</organism>
<proteinExistence type="predicted"/>
<name>A0ABQ9HSS8_9NEOP</name>
<dbReference type="Proteomes" id="UP001159363">
    <property type="component" value="Chromosome X"/>
</dbReference>
<keyword evidence="2" id="KW-1185">Reference proteome</keyword>
<protein>
    <submittedName>
        <fullName evidence="1">Uncharacterized protein</fullName>
    </submittedName>
</protein>
<dbReference type="EMBL" id="JARBHB010000004">
    <property type="protein sequence ID" value="KAJ8887447.1"/>
    <property type="molecule type" value="Genomic_DNA"/>
</dbReference>
<evidence type="ECO:0000313" key="1">
    <source>
        <dbReference type="EMBL" id="KAJ8887447.1"/>
    </source>
</evidence>
<gene>
    <name evidence="1" type="ORF">PR048_013662</name>
</gene>
<reference evidence="1 2" key="1">
    <citation type="submission" date="2023-02" db="EMBL/GenBank/DDBJ databases">
        <title>LHISI_Scaffold_Assembly.</title>
        <authorList>
            <person name="Stuart O.P."/>
            <person name="Cleave R."/>
            <person name="Magrath M.J.L."/>
            <person name="Mikheyev A.S."/>
        </authorList>
    </citation>
    <scope>NUCLEOTIDE SEQUENCE [LARGE SCALE GENOMIC DNA]</scope>
    <source>
        <strain evidence="1">Daus_M_001</strain>
        <tissue evidence="1">Leg muscle</tissue>
    </source>
</reference>
<sequence>MYRHLDSFCRQGSTIKFKSWGNREAAVVWWLDYSPPTKANRVRFPVRSPVFSHVGIVTDDTAVRRVFSEISHFAPPLAFRRFSILPSLHLHHIDVKNCPNLYTPLGAADARQIKFLRRSHFPRAQCTRECACFWGGTAEGQGEGRGIAGRMFRTQQNEKTTVAHSVAHPCSDR</sequence>
<evidence type="ECO:0000313" key="2">
    <source>
        <dbReference type="Proteomes" id="UP001159363"/>
    </source>
</evidence>
<accession>A0ABQ9HSS8</accession>